<dbReference type="OrthoDB" id="9784101at2"/>
<evidence type="ECO:0000259" key="4">
    <source>
        <dbReference type="Pfam" id="PF13847"/>
    </source>
</evidence>
<dbReference type="Gene3D" id="3.40.50.150">
    <property type="entry name" value="Vaccinia Virus protein VP39"/>
    <property type="match status" value="1"/>
</dbReference>
<dbReference type="PANTHER" id="PTHR43861:SF3">
    <property type="entry name" value="PUTATIVE (AFU_ORTHOLOGUE AFUA_2G14390)-RELATED"/>
    <property type="match status" value="1"/>
</dbReference>
<name>A0A2A2GET8_9BACT</name>
<dbReference type="InterPro" id="IPR029063">
    <property type="entry name" value="SAM-dependent_MTases_sf"/>
</dbReference>
<protein>
    <recommendedName>
        <fullName evidence="4">Methyltransferase domain-containing protein</fullName>
    </recommendedName>
</protein>
<evidence type="ECO:0000313" key="6">
    <source>
        <dbReference type="Proteomes" id="UP000218831"/>
    </source>
</evidence>
<comment type="caution">
    <text evidence="5">The sequence shown here is derived from an EMBL/GenBank/DDBJ whole genome shotgun (WGS) entry which is preliminary data.</text>
</comment>
<gene>
    <name evidence="5" type="ORF">CK503_01275</name>
</gene>
<dbReference type="InterPro" id="IPR025714">
    <property type="entry name" value="Methyltranfer_dom"/>
</dbReference>
<evidence type="ECO:0000256" key="2">
    <source>
        <dbReference type="SAM" id="MobiDB-lite"/>
    </source>
</evidence>
<accession>A0A2A2GET8</accession>
<dbReference type="Proteomes" id="UP000218831">
    <property type="component" value="Unassembled WGS sequence"/>
</dbReference>
<keyword evidence="6" id="KW-1185">Reference proteome</keyword>
<evidence type="ECO:0000256" key="3">
    <source>
        <dbReference type="SAM" id="SignalP"/>
    </source>
</evidence>
<proteinExistence type="predicted"/>
<evidence type="ECO:0000313" key="5">
    <source>
        <dbReference type="EMBL" id="PAU95720.1"/>
    </source>
</evidence>
<dbReference type="Pfam" id="PF13847">
    <property type="entry name" value="Methyltransf_31"/>
    <property type="match status" value="1"/>
</dbReference>
<dbReference type="CDD" id="cd02440">
    <property type="entry name" value="AdoMet_MTases"/>
    <property type="match status" value="1"/>
</dbReference>
<feature type="region of interest" description="Disordered" evidence="2">
    <location>
        <begin position="159"/>
        <end position="178"/>
    </location>
</feature>
<keyword evidence="1" id="KW-0808">Transferase</keyword>
<dbReference type="PANTHER" id="PTHR43861">
    <property type="entry name" value="TRANS-ACONITATE 2-METHYLTRANSFERASE-RELATED"/>
    <property type="match status" value="1"/>
</dbReference>
<evidence type="ECO:0000256" key="1">
    <source>
        <dbReference type="ARBA" id="ARBA00022679"/>
    </source>
</evidence>
<feature type="chain" id="PRO_5012697177" description="Methyltransferase domain-containing protein" evidence="3">
    <location>
        <begin position="30"/>
        <end position="214"/>
    </location>
</feature>
<sequence>MVFFSFNKFRKYISTIFLVLLVTVSISCAQAPGNQSDVDWLIEALEIESESTIADIGAGDGDQTLAIAKHLAAKGTIYSTELGADRLEELKEKVQNSNFDNISVLEGHPDKTNLPEQCCDAIFLRRVYHHITNPKTFNASLFKSLKPGGRLAIIDFEPRGSEADPEGRSSGSQHGVTAETVVEELKKAGFSLIDSKKGSGRDIYVVMQKPNRNS</sequence>
<dbReference type="SUPFAM" id="SSF53335">
    <property type="entry name" value="S-adenosyl-L-methionine-dependent methyltransferases"/>
    <property type="match status" value="1"/>
</dbReference>
<dbReference type="RefSeq" id="WP_095604965.1">
    <property type="nucleotide sequence ID" value="NZ_NSKE01000001.1"/>
</dbReference>
<dbReference type="EMBL" id="NSKE01000001">
    <property type="protein sequence ID" value="PAU95720.1"/>
    <property type="molecule type" value="Genomic_DNA"/>
</dbReference>
<reference evidence="5 6" key="1">
    <citation type="submission" date="2017-08" db="EMBL/GenBank/DDBJ databases">
        <title>Aliifodinibius alkalisoli sp. nov., isolated from saline alkaline soil.</title>
        <authorList>
            <person name="Liu D."/>
            <person name="Zhang G."/>
        </authorList>
    </citation>
    <scope>NUCLEOTIDE SEQUENCE [LARGE SCALE GENOMIC DNA]</scope>
    <source>
        <strain evidence="5 6">WN023</strain>
    </source>
</reference>
<feature type="signal peptide" evidence="3">
    <location>
        <begin position="1"/>
        <end position="29"/>
    </location>
</feature>
<organism evidence="5 6">
    <name type="scientific">Fodinibius salipaludis</name>
    <dbReference type="NCBI Taxonomy" id="2032627"/>
    <lineage>
        <taxon>Bacteria</taxon>
        <taxon>Pseudomonadati</taxon>
        <taxon>Balneolota</taxon>
        <taxon>Balneolia</taxon>
        <taxon>Balneolales</taxon>
        <taxon>Balneolaceae</taxon>
        <taxon>Fodinibius</taxon>
    </lineage>
</organism>
<dbReference type="GO" id="GO:0016740">
    <property type="term" value="F:transferase activity"/>
    <property type="evidence" value="ECO:0007669"/>
    <property type="project" value="UniProtKB-KW"/>
</dbReference>
<dbReference type="AlphaFoldDB" id="A0A2A2GET8"/>
<feature type="domain" description="Methyltransferase" evidence="4">
    <location>
        <begin position="48"/>
        <end position="157"/>
    </location>
</feature>
<keyword evidence="3" id="KW-0732">Signal</keyword>